<evidence type="ECO:0000313" key="3">
    <source>
        <dbReference type="Proteomes" id="UP000799753"/>
    </source>
</evidence>
<accession>A0A6A6RY89</accession>
<sequence length="141" mass="16481">MRLAQSNTIQFQSHHLSLFLPFSPLHHQHNHTQPKKKPHDSRQNITTHTKPQRKAMPIPRPRPLFVRHRHRTTQLHTPTTLERRKVIHQAAECRFRLSRGVRFEGVFLCGGIGGPGVVYDVFALSQSLFDSHFHFHIFISF</sequence>
<feature type="compositionally biased region" description="Basic residues" evidence="1">
    <location>
        <begin position="26"/>
        <end position="39"/>
    </location>
</feature>
<organism evidence="2 3">
    <name type="scientific">Massarina eburnea CBS 473.64</name>
    <dbReference type="NCBI Taxonomy" id="1395130"/>
    <lineage>
        <taxon>Eukaryota</taxon>
        <taxon>Fungi</taxon>
        <taxon>Dikarya</taxon>
        <taxon>Ascomycota</taxon>
        <taxon>Pezizomycotina</taxon>
        <taxon>Dothideomycetes</taxon>
        <taxon>Pleosporomycetidae</taxon>
        <taxon>Pleosporales</taxon>
        <taxon>Massarineae</taxon>
        <taxon>Massarinaceae</taxon>
        <taxon>Massarina</taxon>
    </lineage>
</organism>
<dbReference type="Proteomes" id="UP000799753">
    <property type="component" value="Unassembled WGS sequence"/>
</dbReference>
<reference evidence="2" key="1">
    <citation type="journal article" date="2020" name="Stud. Mycol.">
        <title>101 Dothideomycetes genomes: a test case for predicting lifestyles and emergence of pathogens.</title>
        <authorList>
            <person name="Haridas S."/>
            <person name="Albert R."/>
            <person name="Binder M."/>
            <person name="Bloem J."/>
            <person name="Labutti K."/>
            <person name="Salamov A."/>
            <person name="Andreopoulos B."/>
            <person name="Baker S."/>
            <person name="Barry K."/>
            <person name="Bills G."/>
            <person name="Bluhm B."/>
            <person name="Cannon C."/>
            <person name="Castanera R."/>
            <person name="Culley D."/>
            <person name="Daum C."/>
            <person name="Ezra D."/>
            <person name="Gonzalez J."/>
            <person name="Henrissat B."/>
            <person name="Kuo A."/>
            <person name="Liang C."/>
            <person name="Lipzen A."/>
            <person name="Lutzoni F."/>
            <person name="Magnuson J."/>
            <person name="Mondo S."/>
            <person name="Nolan M."/>
            <person name="Ohm R."/>
            <person name="Pangilinan J."/>
            <person name="Park H.-J."/>
            <person name="Ramirez L."/>
            <person name="Alfaro M."/>
            <person name="Sun H."/>
            <person name="Tritt A."/>
            <person name="Yoshinaga Y."/>
            <person name="Zwiers L.-H."/>
            <person name="Turgeon B."/>
            <person name="Goodwin S."/>
            <person name="Spatafora J."/>
            <person name="Crous P."/>
            <person name="Grigoriev I."/>
        </authorList>
    </citation>
    <scope>NUCLEOTIDE SEQUENCE</scope>
    <source>
        <strain evidence="2">CBS 473.64</strain>
    </source>
</reference>
<dbReference type="AlphaFoldDB" id="A0A6A6RY89"/>
<feature type="region of interest" description="Disordered" evidence="1">
    <location>
        <begin position="25"/>
        <end position="59"/>
    </location>
</feature>
<proteinExistence type="predicted"/>
<name>A0A6A6RY89_9PLEO</name>
<dbReference type="EMBL" id="MU006784">
    <property type="protein sequence ID" value="KAF2640516.1"/>
    <property type="molecule type" value="Genomic_DNA"/>
</dbReference>
<protein>
    <submittedName>
        <fullName evidence="2">Uncharacterized protein</fullName>
    </submittedName>
</protein>
<gene>
    <name evidence="2" type="ORF">P280DRAFT_320732</name>
</gene>
<evidence type="ECO:0000256" key="1">
    <source>
        <dbReference type="SAM" id="MobiDB-lite"/>
    </source>
</evidence>
<evidence type="ECO:0000313" key="2">
    <source>
        <dbReference type="EMBL" id="KAF2640516.1"/>
    </source>
</evidence>
<keyword evidence="3" id="KW-1185">Reference proteome</keyword>